<evidence type="ECO:0000256" key="1">
    <source>
        <dbReference type="SAM" id="MobiDB-lite"/>
    </source>
</evidence>
<name>A0A4U5VRE4_COLLU</name>
<reference evidence="2 3" key="1">
    <citation type="submission" date="2019-01" db="EMBL/GenBank/DDBJ databases">
        <title>Genome Assembly of Collichthys lucidus.</title>
        <authorList>
            <person name="Cai M."/>
            <person name="Xiao S."/>
        </authorList>
    </citation>
    <scope>NUCLEOTIDE SEQUENCE [LARGE SCALE GENOMIC DNA]</scope>
    <source>
        <strain evidence="2">JT15FE1705JMU</strain>
        <tissue evidence="2">Muscle</tissue>
    </source>
</reference>
<dbReference type="EMBL" id="CM014099">
    <property type="protein sequence ID" value="TKS91146.1"/>
    <property type="molecule type" value="Genomic_DNA"/>
</dbReference>
<sequence>MVQYLATVANSIEYPYVLMLGEERNGLAAEYEDEEDSHSERESENDEDDVRSLRWRTVHSANSPDYREWQGSLPTSDDAPPPPIESFRILFSYITVMTVILLTLYEAQVTTNYTVGLYRATPMVHGAGCCSSHIQIKEDIWLPLLLLQLEQPPLMVNITVVGSRDLAAKAEVATGIDAQSDAETVTDTFLRSTVNLKSNVDLKPAEAWIHMNSLFIDSGSAVGRLKVCSSGYVAARSSFVLDQQSVREPSCCRCCVCDTCRSGIWHVQGHESGKGQSVQPHLVCGCGVPGQARTVLVVGGWDKISVCHIIIILLIIITDETWLKAQDPVSDLELDSFGEPVHLNRDSTVTGKLLGRTKSLDLCYRSVTNPTAELYSACQITVYLVPSYKLALKRNKPERRMVQFGWRTQSSVYRTATTALTGIYSKMNLQQLEHPKHLAAQKTITRTLTILKKTKLLLFSDPPIRQRTASPVLMMAVKERGSGEGREQQRWPSHQANTCSFSLHPTLLIMSRDFLQIQSSQRLKGYRGTRRRLLSVTAANGALTQRLLYGDDVESPECFSLLKSGMGREKIDLADKEGQINRQIETKLEDFSQLCSSDQSSTESLTFTQKTSESRLKDLNENIKSNTTKSQKEKKQTGVNYFNKLDALQEFGQLKFCSENKLTGEEEVDHSEEQAALYMSLTDKKQVLKGTAMINFRGKLIPKRVPSESCLNKRRCLNELLKHEKEYTERDTTTKPVFTFLDLFKRTKISTNASKDCDCELDRSQLRGMVNRIEANIKQSSSS</sequence>
<accession>A0A4U5VRE4</accession>
<gene>
    <name evidence="2" type="ORF">D9C73_025280</name>
</gene>
<dbReference type="AlphaFoldDB" id="A0A4U5VRE4"/>
<feature type="compositionally biased region" description="Acidic residues" evidence="1">
    <location>
        <begin position="30"/>
        <end position="49"/>
    </location>
</feature>
<feature type="region of interest" description="Disordered" evidence="1">
    <location>
        <begin position="28"/>
        <end position="53"/>
    </location>
</feature>
<dbReference type="Proteomes" id="UP000298787">
    <property type="component" value="Chromosome 22"/>
</dbReference>
<protein>
    <submittedName>
        <fullName evidence="2">Uncharacterized protein</fullName>
    </submittedName>
</protein>
<organism evidence="2 3">
    <name type="scientific">Collichthys lucidus</name>
    <name type="common">Big head croaker</name>
    <name type="synonym">Sciaena lucida</name>
    <dbReference type="NCBI Taxonomy" id="240159"/>
    <lineage>
        <taxon>Eukaryota</taxon>
        <taxon>Metazoa</taxon>
        <taxon>Chordata</taxon>
        <taxon>Craniata</taxon>
        <taxon>Vertebrata</taxon>
        <taxon>Euteleostomi</taxon>
        <taxon>Actinopterygii</taxon>
        <taxon>Neopterygii</taxon>
        <taxon>Teleostei</taxon>
        <taxon>Neoteleostei</taxon>
        <taxon>Acanthomorphata</taxon>
        <taxon>Eupercaria</taxon>
        <taxon>Sciaenidae</taxon>
        <taxon>Collichthys</taxon>
    </lineage>
</organism>
<evidence type="ECO:0000313" key="2">
    <source>
        <dbReference type="EMBL" id="TKS91146.1"/>
    </source>
</evidence>
<keyword evidence="3" id="KW-1185">Reference proteome</keyword>
<evidence type="ECO:0000313" key="3">
    <source>
        <dbReference type="Proteomes" id="UP000298787"/>
    </source>
</evidence>
<proteinExistence type="predicted"/>